<gene>
    <name evidence="1" type="ORF">LCGC14_1226430</name>
</gene>
<accession>A0A0F9L9U0</accession>
<protein>
    <submittedName>
        <fullName evidence="1">Uncharacterized protein</fullName>
    </submittedName>
</protein>
<sequence length="85" mass="9877">MCNLSDALMKVLESYFYAEPSQFAIRSEIIFQIKNRYEHLREQSLDVRVERRIKTLVECGILSEEGSILGPGSRWESVPVDQLEE</sequence>
<dbReference type="AlphaFoldDB" id="A0A0F9L9U0"/>
<proteinExistence type="predicted"/>
<comment type="caution">
    <text evidence="1">The sequence shown here is derived from an EMBL/GenBank/DDBJ whole genome shotgun (WGS) entry which is preliminary data.</text>
</comment>
<organism evidence="1">
    <name type="scientific">marine sediment metagenome</name>
    <dbReference type="NCBI Taxonomy" id="412755"/>
    <lineage>
        <taxon>unclassified sequences</taxon>
        <taxon>metagenomes</taxon>
        <taxon>ecological metagenomes</taxon>
    </lineage>
</organism>
<name>A0A0F9L9U0_9ZZZZ</name>
<dbReference type="EMBL" id="LAZR01006506">
    <property type="protein sequence ID" value="KKM91654.1"/>
    <property type="molecule type" value="Genomic_DNA"/>
</dbReference>
<evidence type="ECO:0000313" key="1">
    <source>
        <dbReference type="EMBL" id="KKM91654.1"/>
    </source>
</evidence>
<reference evidence="1" key="1">
    <citation type="journal article" date="2015" name="Nature">
        <title>Complex archaea that bridge the gap between prokaryotes and eukaryotes.</title>
        <authorList>
            <person name="Spang A."/>
            <person name="Saw J.H."/>
            <person name="Jorgensen S.L."/>
            <person name="Zaremba-Niedzwiedzka K."/>
            <person name="Martijn J."/>
            <person name="Lind A.E."/>
            <person name="van Eijk R."/>
            <person name="Schleper C."/>
            <person name="Guy L."/>
            <person name="Ettema T.J."/>
        </authorList>
    </citation>
    <scope>NUCLEOTIDE SEQUENCE</scope>
</reference>